<accession>A0A3L7Z0G7</accession>
<comment type="caution">
    <text evidence="2">The sequence shown here is derived from an EMBL/GenBank/DDBJ whole genome shotgun (WGS) entry which is preliminary data.</text>
</comment>
<dbReference type="EMBL" id="RAZM01000009">
    <property type="protein sequence ID" value="RLT81109.1"/>
    <property type="molecule type" value="Genomic_DNA"/>
</dbReference>
<protein>
    <submittedName>
        <fullName evidence="2">DUF1792 domain-containing protein</fullName>
    </submittedName>
</protein>
<sequence length="306" mass="35250">MNILQHILKSIEYHYSRMVYHLWTVPVVSCQYKKWQRPEVMSLEDTLQHIVEHKSSICRYGDGEFNIALGNDIGFQHMTGNMAERMRQVLDSDDDNILIAIPSIFGDLSMFSDFSQPWWKEYRLCNLDNLKTLLKSGRRYPNSFITRFTSDYKEDQADKLIPLYRKIWDGRDIYIVEGEQTRIGVGNDLLSNAKNLYRILAPAKNAYDKYDEIVATVKNYAPLGALVILALGPTATIMAYDLAKMGYQALDLGHFDIQYEYHIRGIHSKQPIPGKYVNEASTAGQTVDDSVIKDENYSKSIIERIK</sequence>
<gene>
    <name evidence="2" type="ORF">D7Y07_04705</name>
</gene>
<proteinExistence type="predicted"/>
<reference evidence="2 3" key="1">
    <citation type="submission" date="2018-09" db="EMBL/GenBank/DDBJ databases">
        <title>Murine metabolic-syndrome-specific gut microbial biobank.</title>
        <authorList>
            <person name="Liu C."/>
        </authorList>
    </citation>
    <scope>NUCLEOTIDE SEQUENCE [LARGE SCALE GENOMIC DNA]</scope>
    <source>
        <strain evidence="2 3">0.1X-D8-26</strain>
    </source>
</reference>
<dbReference type="Pfam" id="PF08759">
    <property type="entry name" value="GT-D"/>
    <property type="match status" value="1"/>
</dbReference>
<feature type="domain" description="Glycosyltransferase GT-D fold" evidence="1">
    <location>
        <begin position="57"/>
        <end position="279"/>
    </location>
</feature>
<name>A0A3L7Z0G7_9BACE</name>
<organism evidence="2 3">
    <name type="scientific">Bacteroides acidifaciens</name>
    <dbReference type="NCBI Taxonomy" id="85831"/>
    <lineage>
        <taxon>Bacteria</taxon>
        <taxon>Pseudomonadati</taxon>
        <taxon>Bacteroidota</taxon>
        <taxon>Bacteroidia</taxon>
        <taxon>Bacteroidales</taxon>
        <taxon>Bacteroidaceae</taxon>
        <taxon>Bacteroides</taxon>
    </lineage>
</organism>
<evidence type="ECO:0000313" key="3">
    <source>
        <dbReference type="Proteomes" id="UP000267159"/>
    </source>
</evidence>
<dbReference type="InterPro" id="IPR014869">
    <property type="entry name" value="GT-D"/>
</dbReference>
<evidence type="ECO:0000259" key="1">
    <source>
        <dbReference type="Pfam" id="PF08759"/>
    </source>
</evidence>
<dbReference type="Proteomes" id="UP000267159">
    <property type="component" value="Unassembled WGS sequence"/>
</dbReference>
<dbReference type="AlphaFoldDB" id="A0A3L7Z0G7"/>
<evidence type="ECO:0000313" key="2">
    <source>
        <dbReference type="EMBL" id="RLT81109.1"/>
    </source>
</evidence>